<dbReference type="Proteomes" id="UP000635606">
    <property type="component" value="Unassembled WGS sequence"/>
</dbReference>
<feature type="region of interest" description="Disordered" evidence="1">
    <location>
        <begin position="30"/>
        <end position="57"/>
    </location>
</feature>
<reference evidence="2" key="1">
    <citation type="submission" date="2021-01" db="EMBL/GenBank/DDBJ databases">
        <title>Whole genome shotgun sequence of Virgisporangium ochraceum NBRC 16418.</title>
        <authorList>
            <person name="Komaki H."/>
            <person name="Tamura T."/>
        </authorList>
    </citation>
    <scope>NUCLEOTIDE SEQUENCE</scope>
    <source>
        <strain evidence="2">NBRC 16418</strain>
    </source>
</reference>
<gene>
    <name evidence="2" type="ORF">Voc01_073080</name>
</gene>
<protein>
    <submittedName>
        <fullName evidence="2">Uncharacterized protein</fullName>
    </submittedName>
</protein>
<proteinExistence type="predicted"/>
<keyword evidence="3" id="KW-1185">Reference proteome</keyword>
<name>A0A8J3ZZD3_9ACTN</name>
<accession>A0A8J3ZZD3</accession>
<sequence>MVETGSGGPSPGPAATAVPLLLVVAGVVADGGRGDTGRPSRAAEAARTHPGTAEETP</sequence>
<dbReference type="EMBL" id="BOPH01000101">
    <property type="protein sequence ID" value="GIJ72391.1"/>
    <property type="molecule type" value="Genomic_DNA"/>
</dbReference>
<evidence type="ECO:0000313" key="3">
    <source>
        <dbReference type="Proteomes" id="UP000635606"/>
    </source>
</evidence>
<comment type="caution">
    <text evidence="2">The sequence shown here is derived from an EMBL/GenBank/DDBJ whole genome shotgun (WGS) entry which is preliminary data.</text>
</comment>
<dbReference type="AlphaFoldDB" id="A0A8J3ZZD3"/>
<organism evidence="2 3">
    <name type="scientific">Virgisporangium ochraceum</name>
    <dbReference type="NCBI Taxonomy" id="65505"/>
    <lineage>
        <taxon>Bacteria</taxon>
        <taxon>Bacillati</taxon>
        <taxon>Actinomycetota</taxon>
        <taxon>Actinomycetes</taxon>
        <taxon>Micromonosporales</taxon>
        <taxon>Micromonosporaceae</taxon>
        <taxon>Virgisporangium</taxon>
    </lineage>
</organism>
<evidence type="ECO:0000313" key="2">
    <source>
        <dbReference type="EMBL" id="GIJ72391.1"/>
    </source>
</evidence>
<evidence type="ECO:0000256" key="1">
    <source>
        <dbReference type="SAM" id="MobiDB-lite"/>
    </source>
</evidence>
<dbReference type="RefSeq" id="WP_203932250.1">
    <property type="nucleotide sequence ID" value="NZ_BOPH01000101.1"/>
</dbReference>